<dbReference type="Gene3D" id="1.20.1720.10">
    <property type="entry name" value="Multidrug resistance protein D"/>
    <property type="match status" value="1"/>
</dbReference>
<feature type="transmembrane region" description="Helical" evidence="7">
    <location>
        <begin position="188"/>
        <end position="207"/>
    </location>
</feature>
<feature type="region of interest" description="Disordered" evidence="6">
    <location>
        <begin position="1"/>
        <end position="29"/>
    </location>
</feature>
<dbReference type="PROSITE" id="PS50850">
    <property type="entry name" value="MFS"/>
    <property type="match status" value="1"/>
</dbReference>
<keyword evidence="5 7" id="KW-0472">Membrane</keyword>
<dbReference type="SUPFAM" id="SSF103473">
    <property type="entry name" value="MFS general substrate transporter"/>
    <property type="match status" value="1"/>
</dbReference>
<dbReference type="PRINTS" id="PR01036">
    <property type="entry name" value="TCRTETB"/>
</dbReference>
<feature type="transmembrane region" description="Helical" evidence="7">
    <location>
        <begin position="155"/>
        <end position="176"/>
    </location>
</feature>
<dbReference type="PANTHER" id="PTHR23501:SF158">
    <property type="entry name" value="TRANSPORTER, PUTATIVE (AFU_ORTHOLOGUE AFUA_5G14490)-RELATED"/>
    <property type="match status" value="1"/>
</dbReference>
<dbReference type="Pfam" id="PF07690">
    <property type="entry name" value="MFS_1"/>
    <property type="match status" value="1"/>
</dbReference>
<evidence type="ECO:0000256" key="6">
    <source>
        <dbReference type="SAM" id="MobiDB-lite"/>
    </source>
</evidence>
<comment type="subcellular location">
    <subcellularLocation>
        <location evidence="1">Membrane</location>
        <topology evidence="1">Multi-pass membrane protein</topology>
    </subcellularLocation>
</comment>
<dbReference type="InterPro" id="IPR020846">
    <property type="entry name" value="MFS_dom"/>
</dbReference>
<protein>
    <recommendedName>
        <fullName evidence="8">Major facilitator superfamily (MFS) profile domain-containing protein</fullName>
    </recommendedName>
</protein>
<evidence type="ECO:0000256" key="5">
    <source>
        <dbReference type="ARBA" id="ARBA00023136"/>
    </source>
</evidence>
<sequence>MHPKSSSQLEEDAAGTETPSGVSDTSAEHGLASPVFKASVVQRAASPQFAGSAKDDLTFSAKPDTLRIETSSNDGYQTPSSRSTLRLSCILLALFLSLFVAALDATIVATAVPVITHELSSATGYSWVGGAYLIGNAVGSPIWAKLSDIWGRKMIMLSAVSIFFASSTVCATATTMRTLIAGRALQGVAGGGLILLVHVVISDLFSVRKRSLFMGITEGVWAVAGGTGPPLGGLFSDLVSWRWCFYINLPICGIAFLLLFCFLDVRHEKTSFKTGLKAVDWFGIISFLAFSLMVLLGLDFGGDVFAWNSAKVICLIVIGTCMLGVFIYSEAKLAKHPLIPLALFRDRSNLAAIGVGAFHGLAFMPGEYYTPLYLQGVKQYSPVRSGVLLIPLVVATACVGVLAGVIIHRTGRYRELIWVGAFLLTLANGLFIMLDRDTSLGKFIGFTIIFGCGSGMLFEAPLIAIQSRSRQEDVATATSTFSFCRSIALSVSVIIGGVVFQNGMDAQSGNLSRAGLRAEAVEALSGKEAAANVALAGQLTDAMQRRAAERAFSWAMRNMWIMYTVLAFLGLLCGVFVAKAQLSRSHVETVTGIKAEKSGTTEDIELT</sequence>
<dbReference type="FunFam" id="1.20.1720.10:FF:000014">
    <property type="entry name" value="MFS drug transporter, putative"/>
    <property type="match status" value="1"/>
</dbReference>
<feature type="transmembrane region" description="Helical" evidence="7">
    <location>
        <begin position="416"/>
        <end position="434"/>
    </location>
</feature>
<feature type="transmembrane region" description="Helical" evidence="7">
    <location>
        <begin position="219"/>
        <end position="239"/>
    </location>
</feature>
<dbReference type="Gene3D" id="1.20.1250.20">
    <property type="entry name" value="MFS general substrate transporter like domains"/>
    <property type="match status" value="1"/>
</dbReference>
<evidence type="ECO:0000256" key="3">
    <source>
        <dbReference type="ARBA" id="ARBA00022692"/>
    </source>
</evidence>
<evidence type="ECO:0000256" key="4">
    <source>
        <dbReference type="ARBA" id="ARBA00022989"/>
    </source>
</evidence>
<evidence type="ECO:0000313" key="9">
    <source>
        <dbReference type="EMBL" id="KAK5090541.1"/>
    </source>
</evidence>
<keyword evidence="10" id="KW-1185">Reference proteome</keyword>
<dbReference type="PANTHER" id="PTHR23501">
    <property type="entry name" value="MAJOR FACILITATOR SUPERFAMILY"/>
    <property type="match status" value="1"/>
</dbReference>
<comment type="similarity">
    <text evidence="2">Belongs to the major facilitator superfamily. TCR/Tet family.</text>
</comment>
<dbReference type="CDD" id="cd17502">
    <property type="entry name" value="MFS_Azr1_MDR_like"/>
    <property type="match status" value="1"/>
</dbReference>
<feature type="domain" description="Major facilitator superfamily (MFS) profile" evidence="8">
    <location>
        <begin position="90"/>
        <end position="582"/>
    </location>
</feature>
<dbReference type="Proteomes" id="UP001309876">
    <property type="component" value="Unassembled WGS sequence"/>
</dbReference>
<accession>A0AAN7YKM8</accession>
<feature type="transmembrane region" description="Helical" evidence="7">
    <location>
        <begin position="304"/>
        <end position="328"/>
    </location>
</feature>
<reference evidence="9 10" key="1">
    <citation type="submission" date="2023-08" db="EMBL/GenBank/DDBJ databases">
        <title>Black Yeasts Isolated from many extreme environments.</title>
        <authorList>
            <person name="Coleine C."/>
            <person name="Stajich J.E."/>
            <person name="Selbmann L."/>
        </authorList>
    </citation>
    <scope>NUCLEOTIDE SEQUENCE [LARGE SCALE GENOMIC DNA]</scope>
    <source>
        <strain evidence="9 10">CCFEE 5910</strain>
    </source>
</reference>
<keyword evidence="3 7" id="KW-0812">Transmembrane</keyword>
<keyword evidence="4 7" id="KW-1133">Transmembrane helix</keyword>
<evidence type="ECO:0000256" key="2">
    <source>
        <dbReference type="ARBA" id="ARBA00007520"/>
    </source>
</evidence>
<name>A0AAN7YKM8_9EURO</name>
<proteinExistence type="inferred from homology"/>
<feature type="transmembrane region" description="Helical" evidence="7">
    <location>
        <begin position="278"/>
        <end position="298"/>
    </location>
</feature>
<feature type="transmembrane region" description="Helical" evidence="7">
    <location>
        <begin position="349"/>
        <end position="366"/>
    </location>
</feature>
<gene>
    <name evidence="9" type="ORF">LTR05_000714</name>
</gene>
<feature type="transmembrane region" description="Helical" evidence="7">
    <location>
        <begin position="386"/>
        <end position="407"/>
    </location>
</feature>
<evidence type="ECO:0000313" key="10">
    <source>
        <dbReference type="Proteomes" id="UP001309876"/>
    </source>
</evidence>
<feature type="transmembrane region" description="Helical" evidence="7">
    <location>
        <begin position="560"/>
        <end position="578"/>
    </location>
</feature>
<evidence type="ECO:0000256" key="7">
    <source>
        <dbReference type="SAM" id="Phobius"/>
    </source>
</evidence>
<comment type="caution">
    <text evidence="9">The sequence shown here is derived from an EMBL/GenBank/DDBJ whole genome shotgun (WGS) entry which is preliminary data.</text>
</comment>
<dbReference type="InterPro" id="IPR011701">
    <property type="entry name" value="MFS"/>
</dbReference>
<feature type="transmembrane region" description="Helical" evidence="7">
    <location>
        <begin position="124"/>
        <end position="143"/>
    </location>
</feature>
<evidence type="ECO:0000259" key="8">
    <source>
        <dbReference type="PROSITE" id="PS50850"/>
    </source>
</evidence>
<evidence type="ECO:0000256" key="1">
    <source>
        <dbReference type="ARBA" id="ARBA00004141"/>
    </source>
</evidence>
<dbReference type="GO" id="GO:0022857">
    <property type="term" value="F:transmembrane transporter activity"/>
    <property type="evidence" value="ECO:0007669"/>
    <property type="project" value="InterPro"/>
</dbReference>
<dbReference type="InterPro" id="IPR036259">
    <property type="entry name" value="MFS_trans_sf"/>
</dbReference>
<feature type="transmembrane region" description="Helical" evidence="7">
    <location>
        <begin position="245"/>
        <end position="266"/>
    </location>
</feature>
<feature type="transmembrane region" description="Helical" evidence="7">
    <location>
        <begin position="477"/>
        <end position="500"/>
    </location>
</feature>
<dbReference type="EMBL" id="JAVRRJ010000001">
    <property type="protein sequence ID" value="KAK5090541.1"/>
    <property type="molecule type" value="Genomic_DNA"/>
</dbReference>
<dbReference type="AlphaFoldDB" id="A0AAN7YKM8"/>
<feature type="transmembrane region" description="Helical" evidence="7">
    <location>
        <begin position="89"/>
        <end position="112"/>
    </location>
</feature>
<organism evidence="9 10">
    <name type="scientific">Lithohypha guttulata</name>
    <dbReference type="NCBI Taxonomy" id="1690604"/>
    <lineage>
        <taxon>Eukaryota</taxon>
        <taxon>Fungi</taxon>
        <taxon>Dikarya</taxon>
        <taxon>Ascomycota</taxon>
        <taxon>Pezizomycotina</taxon>
        <taxon>Eurotiomycetes</taxon>
        <taxon>Chaetothyriomycetidae</taxon>
        <taxon>Chaetothyriales</taxon>
        <taxon>Trichomeriaceae</taxon>
        <taxon>Lithohypha</taxon>
    </lineage>
</organism>
<dbReference type="GO" id="GO:0005886">
    <property type="term" value="C:plasma membrane"/>
    <property type="evidence" value="ECO:0007669"/>
    <property type="project" value="TreeGrafter"/>
</dbReference>
<feature type="transmembrane region" description="Helical" evidence="7">
    <location>
        <begin position="440"/>
        <end position="465"/>
    </location>
</feature>